<reference evidence="6 7" key="1">
    <citation type="submission" date="2016-02" db="EMBL/GenBank/DDBJ databases">
        <title>Corynebacterium glutamicum N24 whole genome sequencing project.</title>
        <authorList>
            <person name="Matsutani M."/>
            <person name="Nangtapong N."/>
            <person name="Yakushi T."/>
            <person name="Matsushita K."/>
        </authorList>
    </citation>
    <scope>NUCLEOTIDE SEQUENCE [LARGE SCALE GENOMIC DNA]</scope>
    <source>
        <strain evidence="6 7">N24</strain>
    </source>
</reference>
<dbReference type="GO" id="GO:0016620">
    <property type="term" value="F:oxidoreductase activity, acting on the aldehyde or oxo group of donors, NAD or NADP as acceptor"/>
    <property type="evidence" value="ECO:0007669"/>
    <property type="project" value="InterPro"/>
</dbReference>
<organism evidence="6 7">
    <name type="scientific">Corynebacterium suranareeae</name>
    <dbReference type="NCBI Taxonomy" id="2506452"/>
    <lineage>
        <taxon>Bacteria</taxon>
        <taxon>Bacillati</taxon>
        <taxon>Actinomycetota</taxon>
        <taxon>Actinomycetes</taxon>
        <taxon>Mycobacteriales</taxon>
        <taxon>Corynebacteriaceae</taxon>
        <taxon>Corynebacterium</taxon>
    </lineage>
</organism>
<dbReference type="PROSITE" id="PS00687">
    <property type="entry name" value="ALDEHYDE_DEHYDR_GLU"/>
    <property type="match status" value="1"/>
</dbReference>
<feature type="domain" description="Aldehyde dehydrogenase" evidence="5">
    <location>
        <begin position="20"/>
        <end position="489"/>
    </location>
</feature>
<dbReference type="InterPro" id="IPR016162">
    <property type="entry name" value="Ald_DH_N"/>
</dbReference>
<dbReference type="InterPro" id="IPR016163">
    <property type="entry name" value="Ald_DH_C"/>
</dbReference>
<dbReference type="Proteomes" id="UP000218244">
    <property type="component" value="Chromosome"/>
</dbReference>
<name>A0A160PL48_9CORY</name>
<dbReference type="PANTHER" id="PTHR42804">
    <property type="entry name" value="ALDEHYDE DEHYDROGENASE"/>
    <property type="match status" value="1"/>
</dbReference>
<dbReference type="SUPFAM" id="SSF53720">
    <property type="entry name" value="ALDH-like"/>
    <property type="match status" value="1"/>
</dbReference>
<evidence type="ECO:0000256" key="4">
    <source>
        <dbReference type="RuleBase" id="RU003345"/>
    </source>
</evidence>
<accession>A0A160PL48</accession>
<dbReference type="KEGG" id="csur:N24_0155"/>
<feature type="active site" evidence="3">
    <location>
        <position position="262"/>
    </location>
</feature>
<keyword evidence="7" id="KW-1185">Reference proteome</keyword>
<evidence type="ECO:0000313" key="7">
    <source>
        <dbReference type="Proteomes" id="UP000218244"/>
    </source>
</evidence>
<dbReference type="FunFam" id="3.40.309.10:FF:000012">
    <property type="entry name" value="Betaine aldehyde dehydrogenase"/>
    <property type="match status" value="1"/>
</dbReference>
<proteinExistence type="inferred from homology"/>
<dbReference type="Pfam" id="PF00171">
    <property type="entry name" value="Aldedh"/>
    <property type="match status" value="1"/>
</dbReference>
<evidence type="ECO:0000313" key="6">
    <source>
        <dbReference type="EMBL" id="BAU94417.1"/>
    </source>
</evidence>
<keyword evidence="2 4" id="KW-0560">Oxidoreductase</keyword>
<evidence type="ECO:0000256" key="1">
    <source>
        <dbReference type="ARBA" id="ARBA00009986"/>
    </source>
</evidence>
<evidence type="ECO:0000256" key="3">
    <source>
        <dbReference type="PROSITE-ProRule" id="PRU10007"/>
    </source>
</evidence>
<evidence type="ECO:0000256" key="2">
    <source>
        <dbReference type="ARBA" id="ARBA00023002"/>
    </source>
</evidence>
<evidence type="ECO:0000259" key="5">
    <source>
        <dbReference type="Pfam" id="PF00171"/>
    </source>
</evidence>
<dbReference type="InterPro" id="IPR015590">
    <property type="entry name" value="Aldehyde_DH_dom"/>
</dbReference>
<sequence length="496" mass="52474">MSTPVDTRIRHHQIFIDGHWVDSSGDGFLDVLNPATEEVVARVPDGTADDARRAVAAARKAFDSGVWSNATVQERRAVLSTMVDILERRKEELIDINVTSGGAPRGLAELIQVGAPIEHLRDMVDRVMPTFQWEKPSPAHIGAGIGQGVVRREAYGVAALISAYNFPLLLAMVKVAPALAAGCSAVLKPASTTPLEALILGEIAEEAGLPAGVLNIITGDKEVSLELSTNPDVDLVSFTGSDTVGKLIYEQAAPTLKKVVLELGGKSANIITEDANLDNAVADVIANTTIHAGQGCSLLTRTLVHSSRVDELVAKLKEAFSALTIGNPADASTAVGPLISKAQRDRVEALIQKGVDEGATIAIGGGRPKHQDTGFFVEPTVFVDVDNSMTIAQEEFFGPVNVIIPFDSDEEAVRIANDSKFGLWAAVRSADPVRAYEIAKQIRAGSVVVNGGGGAFPNTFLPYGGYKDSGLGREYGEAGLEEYLEFKSVIWGVSAG</sequence>
<dbReference type="InterPro" id="IPR029510">
    <property type="entry name" value="Ald_DH_CS_GLU"/>
</dbReference>
<dbReference type="FunFam" id="3.40.605.10:FF:000007">
    <property type="entry name" value="NAD/NADP-dependent betaine aldehyde dehydrogenase"/>
    <property type="match status" value="1"/>
</dbReference>
<dbReference type="CDD" id="cd07089">
    <property type="entry name" value="ALDH_CddD-AldA-like"/>
    <property type="match status" value="1"/>
</dbReference>
<gene>
    <name evidence="6" type="ORF">N24_0155</name>
</gene>
<dbReference type="Gene3D" id="3.40.605.10">
    <property type="entry name" value="Aldehyde Dehydrogenase, Chain A, domain 1"/>
    <property type="match status" value="1"/>
</dbReference>
<dbReference type="Gene3D" id="3.40.309.10">
    <property type="entry name" value="Aldehyde Dehydrogenase, Chain A, domain 2"/>
    <property type="match status" value="1"/>
</dbReference>
<dbReference type="EMBL" id="AP017369">
    <property type="protein sequence ID" value="BAU94417.1"/>
    <property type="molecule type" value="Genomic_DNA"/>
</dbReference>
<dbReference type="AlphaFoldDB" id="A0A160PL48"/>
<dbReference type="PANTHER" id="PTHR42804:SF1">
    <property type="entry name" value="ALDEHYDE DEHYDROGENASE-RELATED"/>
    <property type="match status" value="1"/>
</dbReference>
<comment type="similarity">
    <text evidence="1 4">Belongs to the aldehyde dehydrogenase family.</text>
</comment>
<protein>
    <submittedName>
        <fullName evidence="6">Aldehyde dehydrogenase</fullName>
    </submittedName>
</protein>
<dbReference type="InterPro" id="IPR016161">
    <property type="entry name" value="Ald_DH/histidinol_DH"/>
</dbReference>
<dbReference type="RefSeq" id="WP_096453480.1">
    <property type="nucleotide sequence ID" value="NZ_AP017369.1"/>
</dbReference>